<keyword evidence="10 13" id="KW-0411">Iron-sulfur</keyword>
<dbReference type="PROSITE" id="PS01244">
    <property type="entry name" value="ACONITASE_2"/>
    <property type="match status" value="1"/>
</dbReference>
<evidence type="ECO:0000259" key="14">
    <source>
        <dbReference type="Pfam" id="PF00330"/>
    </source>
</evidence>
<evidence type="ECO:0000256" key="11">
    <source>
        <dbReference type="ARBA" id="ARBA00023239"/>
    </source>
</evidence>
<feature type="domain" description="Aconitase/3-isopropylmalate dehydratase large subunit alpha/beta/alpha" evidence="14">
    <location>
        <begin position="7"/>
        <end position="452"/>
    </location>
</feature>
<dbReference type="InterPro" id="IPR004430">
    <property type="entry name" value="3-IsopropMal_deHydase_lsu"/>
</dbReference>
<dbReference type="AlphaFoldDB" id="A0A934IFB9"/>
<keyword evidence="8 13" id="KW-0479">Metal-binding</keyword>
<dbReference type="InterPro" id="IPR015931">
    <property type="entry name" value="Acnase/IPM_dHydase_lsu_aba_1/3"/>
</dbReference>
<dbReference type="GO" id="GO:0051539">
    <property type="term" value="F:4 iron, 4 sulfur cluster binding"/>
    <property type="evidence" value="ECO:0007669"/>
    <property type="project" value="UniProtKB-KW"/>
</dbReference>
<evidence type="ECO:0000256" key="7">
    <source>
        <dbReference type="ARBA" id="ARBA00022605"/>
    </source>
</evidence>
<evidence type="ECO:0000256" key="10">
    <source>
        <dbReference type="ARBA" id="ARBA00023014"/>
    </source>
</evidence>
<evidence type="ECO:0000256" key="9">
    <source>
        <dbReference type="ARBA" id="ARBA00023004"/>
    </source>
</evidence>
<dbReference type="NCBIfam" id="NF009116">
    <property type="entry name" value="PRK12466.1"/>
    <property type="match status" value="1"/>
</dbReference>
<dbReference type="GO" id="GO:0046872">
    <property type="term" value="F:metal ion binding"/>
    <property type="evidence" value="ECO:0007669"/>
    <property type="project" value="UniProtKB-KW"/>
</dbReference>
<sequence>MSVTMLDKLWDAHEILTNDEGASLLWVDRHLVHEGSHHAFAKLAERDLPVAAPELTFGVADHYAPTRHRDHVDNADVAKMLDRLSRNTDAHGIRLFGLRDPRQGIVHVIGPEQGITLPGLLINCGDSHTSTHGAFGALAFGIGATQVAHVLATQTIWQTRPRSMRITVEGALPKGVTAKDIALHWIAKLGTGGATGHAVEYAGSTIRALSMEGRMTLCNLSIEGGARFGMVAPDDTTFAYLDGRPFAPKDDAWDAAVQDWRALASDAGADFDREVRIDAGDIAPTVTWGTTPEQALPITGTVPDPDSFDGARVKAAREALDYMDLVPGQKLSDIAVDQVFLGSCTNARIEDLRAAAAILKGRRAKVPGIVSPGSMLVRAQAEREGLDRIFTDAGLDWVASGCSMCVGMNGDTVPAGNRCASSTNRNFRGRQGRGARTHIMSPVMVAAAAVTGHLTDAREFL</sequence>
<dbReference type="PANTHER" id="PTHR43822">
    <property type="entry name" value="HOMOACONITASE, MITOCHONDRIAL-RELATED"/>
    <property type="match status" value="1"/>
</dbReference>
<gene>
    <name evidence="13 15" type="primary">leuC</name>
    <name evidence="15" type="ORF">ILP92_06620</name>
</gene>
<feature type="binding site" evidence="13">
    <location>
        <position position="344"/>
    </location>
    <ligand>
        <name>[4Fe-4S] cluster</name>
        <dbReference type="ChEBI" id="CHEBI:49883"/>
    </ligand>
</feature>
<dbReference type="PROSITE" id="PS00450">
    <property type="entry name" value="ACONITASE_1"/>
    <property type="match status" value="1"/>
</dbReference>
<dbReference type="RefSeq" id="WP_198915590.1">
    <property type="nucleotide sequence ID" value="NZ_JAEKPD010000006.1"/>
</dbReference>
<dbReference type="HAMAP" id="MF_01026">
    <property type="entry name" value="LeuC_type1"/>
    <property type="match status" value="1"/>
</dbReference>
<dbReference type="GO" id="GO:0003861">
    <property type="term" value="F:3-isopropylmalate dehydratase activity"/>
    <property type="evidence" value="ECO:0007669"/>
    <property type="project" value="UniProtKB-UniRule"/>
</dbReference>
<comment type="pathway">
    <text evidence="3 13">Amino-acid biosynthesis; L-leucine biosynthesis; L-leucine from 3-methyl-2-oxobutanoate: step 2/4.</text>
</comment>
<feature type="binding site" evidence="13">
    <location>
        <position position="405"/>
    </location>
    <ligand>
        <name>[4Fe-4S] cluster</name>
        <dbReference type="ChEBI" id="CHEBI:49883"/>
    </ligand>
</feature>
<dbReference type="InterPro" id="IPR036008">
    <property type="entry name" value="Aconitase_4Fe-4S_dom"/>
</dbReference>
<evidence type="ECO:0000256" key="12">
    <source>
        <dbReference type="ARBA" id="ARBA00023304"/>
    </source>
</evidence>
<evidence type="ECO:0000256" key="8">
    <source>
        <dbReference type="ARBA" id="ARBA00022723"/>
    </source>
</evidence>
<dbReference type="CDD" id="cd01583">
    <property type="entry name" value="IPMI"/>
    <property type="match status" value="1"/>
</dbReference>
<dbReference type="NCBIfam" id="NF004016">
    <property type="entry name" value="PRK05478.1"/>
    <property type="match status" value="1"/>
</dbReference>
<comment type="function">
    <text evidence="2 13">Catalyzes the isomerization between 2-isopropylmalate and 3-isopropylmalate, via the formation of 2-isopropylmaleate.</text>
</comment>
<comment type="caution">
    <text evidence="15">The sequence shown here is derived from an EMBL/GenBank/DDBJ whole genome shotgun (WGS) entry which is preliminary data.</text>
</comment>
<keyword evidence="5 13" id="KW-0432">Leucine biosynthesis</keyword>
<dbReference type="EC" id="4.2.1.33" evidence="13"/>
<dbReference type="Gene3D" id="3.30.499.10">
    <property type="entry name" value="Aconitase, domain 3"/>
    <property type="match status" value="2"/>
</dbReference>
<dbReference type="PANTHER" id="PTHR43822:SF9">
    <property type="entry name" value="3-ISOPROPYLMALATE DEHYDRATASE"/>
    <property type="match status" value="1"/>
</dbReference>
<dbReference type="InterPro" id="IPR018136">
    <property type="entry name" value="Aconitase_4Fe-4S_BS"/>
</dbReference>
<feature type="binding site" evidence="13">
    <location>
        <position position="402"/>
    </location>
    <ligand>
        <name>[4Fe-4S] cluster</name>
        <dbReference type="ChEBI" id="CHEBI:49883"/>
    </ligand>
</feature>
<keyword evidence="12 13" id="KW-0100">Branched-chain amino acid biosynthesis</keyword>
<evidence type="ECO:0000313" key="15">
    <source>
        <dbReference type="EMBL" id="MBJ3762415.1"/>
    </source>
</evidence>
<evidence type="ECO:0000256" key="4">
    <source>
        <dbReference type="ARBA" id="ARBA00011271"/>
    </source>
</evidence>
<name>A0A934IFB9_9RHOB</name>
<evidence type="ECO:0000256" key="6">
    <source>
        <dbReference type="ARBA" id="ARBA00022485"/>
    </source>
</evidence>
<evidence type="ECO:0000313" key="16">
    <source>
        <dbReference type="Proteomes" id="UP000642488"/>
    </source>
</evidence>
<evidence type="ECO:0000256" key="5">
    <source>
        <dbReference type="ARBA" id="ARBA00022430"/>
    </source>
</evidence>
<dbReference type="EMBL" id="JAEKPD010000006">
    <property type="protein sequence ID" value="MBJ3762415.1"/>
    <property type="molecule type" value="Genomic_DNA"/>
</dbReference>
<evidence type="ECO:0000256" key="1">
    <source>
        <dbReference type="ARBA" id="ARBA00000491"/>
    </source>
</evidence>
<dbReference type="GO" id="GO:0009098">
    <property type="term" value="P:L-leucine biosynthetic process"/>
    <property type="evidence" value="ECO:0007669"/>
    <property type="project" value="UniProtKB-UniRule"/>
</dbReference>
<proteinExistence type="inferred from homology"/>
<dbReference type="NCBIfam" id="TIGR00170">
    <property type="entry name" value="leuC"/>
    <property type="match status" value="1"/>
</dbReference>
<dbReference type="Proteomes" id="UP000642488">
    <property type="component" value="Unassembled WGS sequence"/>
</dbReference>
<organism evidence="15 16">
    <name type="scientific">Palleronia pontilimi</name>
    <dbReference type="NCBI Taxonomy" id="1964209"/>
    <lineage>
        <taxon>Bacteria</taxon>
        <taxon>Pseudomonadati</taxon>
        <taxon>Pseudomonadota</taxon>
        <taxon>Alphaproteobacteria</taxon>
        <taxon>Rhodobacterales</taxon>
        <taxon>Roseobacteraceae</taxon>
        <taxon>Palleronia</taxon>
    </lineage>
</organism>
<keyword evidence="9 13" id="KW-0408">Iron</keyword>
<comment type="similarity">
    <text evidence="13">Belongs to the aconitase/IPM isomerase family. LeuC type 1 subfamily.</text>
</comment>
<keyword evidence="16" id="KW-1185">Reference proteome</keyword>
<comment type="cofactor">
    <cofactor evidence="13">
        <name>[4Fe-4S] cluster</name>
        <dbReference type="ChEBI" id="CHEBI:49883"/>
    </cofactor>
    <text evidence="13">Binds 1 [4Fe-4S] cluster per subunit.</text>
</comment>
<dbReference type="SUPFAM" id="SSF53732">
    <property type="entry name" value="Aconitase iron-sulfur domain"/>
    <property type="match status" value="1"/>
</dbReference>
<protein>
    <recommendedName>
        <fullName evidence="13">3-isopropylmalate dehydratase large subunit</fullName>
        <ecNumber evidence="13">4.2.1.33</ecNumber>
    </recommendedName>
    <alternativeName>
        <fullName evidence="13">Alpha-IPM isomerase</fullName>
        <shortName evidence="13">IPMI</shortName>
    </alternativeName>
    <alternativeName>
        <fullName evidence="13">Isopropylmalate isomerase</fullName>
    </alternativeName>
</protein>
<comment type="subunit">
    <text evidence="4 13">Heterodimer of LeuC and LeuD.</text>
</comment>
<keyword evidence="7 13" id="KW-0028">Amino-acid biosynthesis</keyword>
<accession>A0A934IFB9</accession>
<keyword evidence="6 13" id="KW-0004">4Fe-4S</keyword>
<evidence type="ECO:0000256" key="2">
    <source>
        <dbReference type="ARBA" id="ARBA00002695"/>
    </source>
</evidence>
<comment type="catalytic activity">
    <reaction evidence="1 13">
        <text>(2R,3S)-3-isopropylmalate = (2S)-2-isopropylmalate</text>
        <dbReference type="Rhea" id="RHEA:32287"/>
        <dbReference type="ChEBI" id="CHEBI:1178"/>
        <dbReference type="ChEBI" id="CHEBI:35121"/>
        <dbReference type="EC" id="4.2.1.33"/>
    </reaction>
</comment>
<evidence type="ECO:0000256" key="13">
    <source>
        <dbReference type="HAMAP-Rule" id="MF_01026"/>
    </source>
</evidence>
<keyword evidence="11 13" id="KW-0456">Lyase</keyword>
<dbReference type="InterPro" id="IPR001030">
    <property type="entry name" value="Acoase/IPM_deHydtase_lsu_aba"/>
</dbReference>
<dbReference type="PRINTS" id="PR00415">
    <property type="entry name" value="ACONITASE"/>
</dbReference>
<evidence type="ECO:0000256" key="3">
    <source>
        <dbReference type="ARBA" id="ARBA00004729"/>
    </source>
</evidence>
<dbReference type="InterPro" id="IPR033941">
    <property type="entry name" value="IPMI_cat"/>
</dbReference>
<dbReference type="Pfam" id="PF00330">
    <property type="entry name" value="Aconitase"/>
    <property type="match status" value="1"/>
</dbReference>
<dbReference type="InterPro" id="IPR050067">
    <property type="entry name" value="IPM_dehydratase_rel_enz"/>
</dbReference>
<reference evidence="15" key="1">
    <citation type="submission" date="2020-12" db="EMBL/GenBank/DDBJ databases">
        <title>Bacterial taxonomy.</title>
        <authorList>
            <person name="Pan X."/>
        </authorList>
    </citation>
    <scope>NUCLEOTIDE SEQUENCE</scope>
    <source>
        <strain evidence="15">KCTC 52957</strain>
    </source>
</reference>